<dbReference type="EMBL" id="PKMI01000015">
    <property type="protein sequence ID" value="RBA17924.1"/>
    <property type="molecule type" value="Genomic_DNA"/>
</dbReference>
<dbReference type="AlphaFoldDB" id="A0A365NAS8"/>
<name>A0A365NAS8_GIBIN</name>
<comment type="caution">
    <text evidence="2">The sequence shown here is derived from an EMBL/GenBank/DDBJ whole genome shotgun (WGS) entry which is preliminary data.</text>
</comment>
<evidence type="ECO:0000313" key="3">
    <source>
        <dbReference type="Proteomes" id="UP000251714"/>
    </source>
</evidence>
<sequence length="425" mass="48926">MSRQLPMRPEQGSYTEFQLETSHLKPPHSRDKGTLAKLRESVPQNETQWQQARQLHRYATAEQVFQKTKEIIENRIAKTDLRNFISIATCCIYWHLDRKKDAYDYFRLQIGQATELTIQRYMSSVRSMVQAMNPLYLRGWKHRVFEAVLLYSRISPSFLANYTKDIDAFGSCFPNLVNLEPEMQASLALSPAFILKYQHPEHSYRDICQALGITVLNEEAYASFVSVLDSQRPVPHVLPLPEQVASTPSHDQHNLDRELTANLQSHDTLALHAGFASLFKVFNTSEALQKFVEEVREVADHQRRREVPNTPLLELQWTLHYDAVVDQLVGHLIQQGILPRHPFHRYKSFYQHEPGSITVSSGWVKIILPALVDDACQVSIAGPMLEEQDFTWDYNLGFILCESMRLSTPHTIFYFSVSIPISPDA</sequence>
<accession>A0A365NAS8</accession>
<reference evidence="2 3" key="1">
    <citation type="submission" date="2017-12" db="EMBL/GenBank/DDBJ databases">
        <title>Genome sequence of the mycotoxigenic crop pathogen Fusarium proliferatum, strain ITEM 2341 from Date Palm.</title>
        <authorList>
            <person name="Almiman B.F."/>
            <person name="Shittu T.A."/>
            <person name="Muthumeenakshi S."/>
            <person name="Baroncelli R."/>
            <person name="Sreenivasaprasada S."/>
        </authorList>
    </citation>
    <scope>NUCLEOTIDE SEQUENCE [LARGE SCALE GENOMIC DNA]</scope>
    <source>
        <strain evidence="2 3">ITEM 2341</strain>
    </source>
</reference>
<organism evidence="2 3">
    <name type="scientific">Gibberella intermedia</name>
    <name type="common">Bulb rot disease fungus</name>
    <name type="synonym">Fusarium proliferatum</name>
    <dbReference type="NCBI Taxonomy" id="948311"/>
    <lineage>
        <taxon>Eukaryota</taxon>
        <taxon>Fungi</taxon>
        <taxon>Dikarya</taxon>
        <taxon>Ascomycota</taxon>
        <taxon>Pezizomycotina</taxon>
        <taxon>Sordariomycetes</taxon>
        <taxon>Hypocreomycetidae</taxon>
        <taxon>Hypocreales</taxon>
        <taxon>Nectriaceae</taxon>
        <taxon>Fusarium</taxon>
        <taxon>Fusarium fujikuroi species complex</taxon>
    </lineage>
</organism>
<dbReference type="Proteomes" id="UP000251714">
    <property type="component" value="Unassembled WGS sequence"/>
</dbReference>
<gene>
    <name evidence="2" type="ORF">FPRO05_10942</name>
</gene>
<evidence type="ECO:0000256" key="1">
    <source>
        <dbReference type="SAM" id="MobiDB-lite"/>
    </source>
</evidence>
<evidence type="ECO:0000313" key="2">
    <source>
        <dbReference type="EMBL" id="RBA17924.1"/>
    </source>
</evidence>
<proteinExistence type="predicted"/>
<protein>
    <submittedName>
        <fullName evidence="2">Uncharacterized protein</fullName>
    </submittedName>
</protein>
<feature type="region of interest" description="Disordered" evidence="1">
    <location>
        <begin position="1"/>
        <end position="32"/>
    </location>
</feature>
<feature type="compositionally biased region" description="Polar residues" evidence="1">
    <location>
        <begin position="12"/>
        <end position="21"/>
    </location>
</feature>